<dbReference type="EMBL" id="ALWX01000009">
    <property type="protein sequence ID" value="EKA62385.1"/>
    <property type="molecule type" value="Genomic_DNA"/>
</dbReference>
<dbReference type="eggNOG" id="COG3311">
    <property type="taxonomic scope" value="Bacteria"/>
</dbReference>
<organism evidence="2 3">
    <name type="scientific">Janibacter hoylei PVAS-1</name>
    <dbReference type="NCBI Taxonomy" id="1210046"/>
    <lineage>
        <taxon>Bacteria</taxon>
        <taxon>Bacillati</taxon>
        <taxon>Actinomycetota</taxon>
        <taxon>Actinomycetes</taxon>
        <taxon>Micrococcales</taxon>
        <taxon>Intrasporangiaceae</taxon>
        <taxon>Janibacter</taxon>
    </lineage>
</organism>
<dbReference type="Pfam" id="PF12728">
    <property type="entry name" value="HTH_17"/>
    <property type="match status" value="1"/>
</dbReference>
<dbReference type="InterPro" id="IPR036388">
    <property type="entry name" value="WH-like_DNA-bd_sf"/>
</dbReference>
<evidence type="ECO:0000313" key="2">
    <source>
        <dbReference type="EMBL" id="EKA62385.1"/>
    </source>
</evidence>
<reference evidence="2 3" key="1">
    <citation type="journal article" date="2012" name="J. Bacteriol.">
        <title>Genome Sequence of Janibacter hoylei MTCC8307, Isolated from the Stratospheric Air.</title>
        <authorList>
            <person name="Pawar S.P."/>
            <person name="Dhotre D.P."/>
            <person name="Shetty S.A."/>
            <person name="Chowdhury S.P."/>
            <person name="Chaudhari B.L."/>
            <person name="Shouche Y.S."/>
        </authorList>
    </citation>
    <scope>NUCLEOTIDE SEQUENCE [LARGE SCALE GENOMIC DNA]</scope>
    <source>
        <strain evidence="2 3">PVAS-1</strain>
    </source>
</reference>
<name>K1E0K9_9MICO</name>
<accession>K1E0K9</accession>
<dbReference type="InterPro" id="IPR009061">
    <property type="entry name" value="DNA-bd_dom_put_sf"/>
</dbReference>
<proteinExistence type="predicted"/>
<evidence type="ECO:0000259" key="1">
    <source>
        <dbReference type="Pfam" id="PF12728"/>
    </source>
</evidence>
<dbReference type="InterPro" id="IPR041657">
    <property type="entry name" value="HTH_17"/>
</dbReference>
<feature type="domain" description="Helix-turn-helix" evidence="1">
    <location>
        <begin position="2"/>
        <end position="48"/>
    </location>
</feature>
<dbReference type="PATRIC" id="fig|1210046.3.peg.526"/>
<dbReference type="SUPFAM" id="SSF46955">
    <property type="entry name" value="Putative DNA-binding domain"/>
    <property type="match status" value="1"/>
</dbReference>
<comment type="caution">
    <text evidence="2">The sequence shown here is derived from an EMBL/GenBank/DDBJ whole genome shotgun (WGS) entry which is preliminary data.</text>
</comment>
<evidence type="ECO:0000313" key="3">
    <source>
        <dbReference type="Proteomes" id="UP000004474"/>
    </source>
</evidence>
<dbReference type="STRING" id="1210046.B277_02721"/>
<dbReference type="Proteomes" id="UP000004474">
    <property type="component" value="Unassembled WGS sequence"/>
</dbReference>
<sequence>MQDVATFLGVPVGALYDWRCQGEGPPALKIGRRLRYRESDVFAWLDEQTAA</sequence>
<gene>
    <name evidence="2" type="ORF">B277_02721</name>
</gene>
<dbReference type="AlphaFoldDB" id="K1E0K9"/>
<protein>
    <submittedName>
        <fullName evidence="2">Excisionase</fullName>
    </submittedName>
</protein>
<dbReference type="Gene3D" id="1.10.10.10">
    <property type="entry name" value="Winged helix-like DNA-binding domain superfamily/Winged helix DNA-binding domain"/>
    <property type="match status" value="1"/>
</dbReference>